<sequence length="61" mass="7110">MTDNKKNVGKQDDIRVDANDPSEVEYLHRQFSDRSHQEIREAIEKAGPLRADIIAYLQKKK</sequence>
<accession>A0ABS3Z2I0</accession>
<keyword evidence="3" id="KW-1185">Reference proteome</keyword>
<dbReference type="InterPro" id="IPR022037">
    <property type="entry name" value="DUF3606"/>
</dbReference>
<evidence type="ECO:0000313" key="3">
    <source>
        <dbReference type="Proteomes" id="UP000677244"/>
    </source>
</evidence>
<name>A0ABS3Z2I0_9BACT</name>
<organism evidence="2 3">
    <name type="scientific">Niastella soli</name>
    <dbReference type="NCBI Taxonomy" id="2821487"/>
    <lineage>
        <taxon>Bacteria</taxon>
        <taxon>Pseudomonadati</taxon>
        <taxon>Bacteroidota</taxon>
        <taxon>Chitinophagia</taxon>
        <taxon>Chitinophagales</taxon>
        <taxon>Chitinophagaceae</taxon>
        <taxon>Niastella</taxon>
    </lineage>
</organism>
<reference evidence="2 3" key="1">
    <citation type="submission" date="2021-03" db="EMBL/GenBank/DDBJ databases">
        <title>Assistant Professor.</title>
        <authorList>
            <person name="Huq M.A."/>
        </authorList>
    </citation>
    <scope>NUCLEOTIDE SEQUENCE [LARGE SCALE GENOMIC DNA]</scope>
    <source>
        <strain evidence="2 3">MAH-29</strain>
    </source>
</reference>
<dbReference type="Pfam" id="PF12244">
    <property type="entry name" value="DUF3606"/>
    <property type="match status" value="1"/>
</dbReference>
<feature type="region of interest" description="Disordered" evidence="1">
    <location>
        <begin position="1"/>
        <end position="21"/>
    </location>
</feature>
<dbReference type="Proteomes" id="UP000677244">
    <property type="component" value="Unassembled WGS sequence"/>
</dbReference>
<protein>
    <submittedName>
        <fullName evidence="2">DUF3606 domain-containing protein</fullName>
    </submittedName>
</protein>
<dbReference type="EMBL" id="JAGHKO010000011">
    <property type="protein sequence ID" value="MBO9204339.1"/>
    <property type="molecule type" value="Genomic_DNA"/>
</dbReference>
<evidence type="ECO:0000256" key="1">
    <source>
        <dbReference type="SAM" id="MobiDB-lite"/>
    </source>
</evidence>
<proteinExistence type="predicted"/>
<evidence type="ECO:0000313" key="2">
    <source>
        <dbReference type="EMBL" id="MBO9204339.1"/>
    </source>
</evidence>
<feature type="compositionally biased region" description="Basic and acidic residues" evidence="1">
    <location>
        <begin position="1"/>
        <end position="18"/>
    </location>
</feature>
<comment type="caution">
    <text evidence="2">The sequence shown here is derived from an EMBL/GenBank/DDBJ whole genome shotgun (WGS) entry which is preliminary data.</text>
</comment>
<gene>
    <name evidence="2" type="ORF">J7I42_28890</name>
</gene>
<dbReference type="RefSeq" id="WP_209142810.1">
    <property type="nucleotide sequence ID" value="NZ_JAGHKO010000011.1"/>
</dbReference>